<dbReference type="Proteomes" id="UP000291404">
    <property type="component" value="Unassembled WGS sequence"/>
</dbReference>
<accession>A0A4V2JWY3</accession>
<dbReference type="EMBL" id="PITI01000021">
    <property type="protein sequence ID" value="TBU09532.1"/>
    <property type="molecule type" value="Genomic_DNA"/>
</dbReference>
<name>A0A4V2JWY3_9MICR</name>
<evidence type="ECO:0000313" key="2">
    <source>
        <dbReference type="Proteomes" id="UP000291404"/>
    </source>
</evidence>
<dbReference type="AlphaFoldDB" id="A0A4V2JWY3"/>
<evidence type="ECO:0000313" key="1">
    <source>
        <dbReference type="EMBL" id="TBU09532.1"/>
    </source>
</evidence>
<protein>
    <submittedName>
        <fullName evidence="1">Uncharacterized protein</fullName>
    </submittedName>
</protein>
<reference evidence="1 2" key="1">
    <citation type="submission" date="2017-12" db="EMBL/GenBank/DDBJ databases">
        <authorList>
            <person name="Pombert J.-F."/>
            <person name="Haag K.L."/>
            <person name="Ebert D."/>
        </authorList>
    </citation>
    <scope>NUCLEOTIDE SEQUENCE [LARGE SCALE GENOMIC DNA]</scope>
    <source>
        <strain evidence="1">BE-OM-2</strain>
    </source>
</reference>
<dbReference type="VEuPathDB" id="MicrosporidiaDB:CWI36_0021p0020"/>
<organism evidence="1 2">
    <name type="scientific">Hamiltosporidium magnivora</name>
    <dbReference type="NCBI Taxonomy" id="148818"/>
    <lineage>
        <taxon>Eukaryota</taxon>
        <taxon>Fungi</taxon>
        <taxon>Fungi incertae sedis</taxon>
        <taxon>Microsporidia</taxon>
        <taxon>Dubosqiidae</taxon>
        <taxon>Hamiltosporidium</taxon>
    </lineage>
</organism>
<comment type="caution">
    <text evidence="1">The sequence shown here is derived from an EMBL/GenBank/DDBJ whole genome shotgun (WGS) entry which is preliminary data.</text>
</comment>
<gene>
    <name evidence="1" type="ORF">CWI36_0021p0020</name>
</gene>
<keyword evidence="2" id="KW-1185">Reference proteome</keyword>
<sequence>MDLSKILLYSLRSSFLVSKVLFDILLFGTAKHKKCYIKLLNLFNNGVDEAYKTSEQKHLEESISFQITT</sequence>
<proteinExistence type="predicted"/>